<comment type="caution">
    <text evidence="4">Lacks conserved residue(s) required for the propagation of feature annotation.</text>
</comment>
<accession>A0AAV2RVK9</accession>
<keyword evidence="3 4" id="KW-1015">Disulfide bond</keyword>
<feature type="domain" description="Sushi" evidence="5">
    <location>
        <begin position="129"/>
        <end position="185"/>
    </location>
</feature>
<evidence type="ECO:0000256" key="4">
    <source>
        <dbReference type="PROSITE-ProRule" id="PRU00302"/>
    </source>
</evidence>
<organism evidence="6 7">
    <name type="scientific">Meganyctiphanes norvegica</name>
    <name type="common">Northern krill</name>
    <name type="synonym">Thysanopoda norvegica</name>
    <dbReference type="NCBI Taxonomy" id="48144"/>
    <lineage>
        <taxon>Eukaryota</taxon>
        <taxon>Metazoa</taxon>
        <taxon>Ecdysozoa</taxon>
        <taxon>Arthropoda</taxon>
        <taxon>Crustacea</taxon>
        <taxon>Multicrustacea</taxon>
        <taxon>Malacostraca</taxon>
        <taxon>Eumalacostraca</taxon>
        <taxon>Eucarida</taxon>
        <taxon>Euphausiacea</taxon>
        <taxon>Euphausiidae</taxon>
        <taxon>Meganyctiphanes</taxon>
    </lineage>
</organism>
<dbReference type="InterPro" id="IPR051277">
    <property type="entry name" value="SEZ6_CSMD_C4BPB_Regulators"/>
</dbReference>
<dbReference type="EMBL" id="CAXKWB010031825">
    <property type="protein sequence ID" value="CAL4140304.1"/>
    <property type="molecule type" value="Genomic_DNA"/>
</dbReference>
<dbReference type="InterPro" id="IPR000436">
    <property type="entry name" value="Sushi_SCR_CCP_dom"/>
</dbReference>
<feature type="non-terminal residue" evidence="6">
    <location>
        <position position="1"/>
    </location>
</feature>
<evidence type="ECO:0000259" key="5">
    <source>
        <dbReference type="PROSITE" id="PS50923"/>
    </source>
</evidence>
<keyword evidence="7" id="KW-1185">Reference proteome</keyword>
<dbReference type="Proteomes" id="UP001497623">
    <property type="component" value="Unassembled WGS sequence"/>
</dbReference>
<protein>
    <recommendedName>
        <fullName evidence="5">Sushi domain-containing protein</fullName>
    </recommendedName>
</protein>
<name>A0AAV2RVK9_MEGNR</name>
<dbReference type="SMART" id="SM00032">
    <property type="entry name" value="CCP"/>
    <property type="match status" value="4"/>
</dbReference>
<feature type="domain" description="Sushi" evidence="5">
    <location>
        <begin position="65"/>
        <end position="128"/>
    </location>
</feature>
<comment type="caution">
    <text evidence="6">The sequence shown here is derived from an EMBL/GenBank/DDBJ whole genome shotgun (WGS) entry which is preliminary data.</text>
</comment>
<dbReference type="PANTHER" id="PTHR45656">
    <property type="entry name" value="PROTEIN CBR-CLEC-78"/>
    <property type="match status" value="1"/>
</dbReference>
<feature type="disulfide bond" evidence="4">
    <location>
        <begin position="214"/>
        <end position="241"/>
    </location>
</feature>
<evidence type="ECO:0000256" key="1">
    <source>
        <dbReference type="ARBA" id="ARBA00022729"/>
    </source>
</evidence>
<dbReference type="SUPFAM" id="SSF57535">
    <property type="entry name" value="Complement control module/SCR domain"/>
    <property type="match status" value="4"/>
</dbReference>
<evidence type="ECO:0000313" key="6">
    <source>
        <dbReference type="EMBL" id="CAL4140304.1"/>
    </source>
</evidence>
<evidence type="ECO:0000256" key="2">
    <source>
        <dbReference type="ARBA" id="ARBA00022737"/>
    </source>
</evidence>
<feature type="domain" description="Sushi" evidence="5">
    <location>
        <begin position="7"/>
        <end position="64"/>
    </location>
</feature>
<feature type="non-terminal residue" evidence="6">
    <location>
        <position position="249"/>
    </location>
</feature>
<evidence type="ECO:0000313" key="7">
    <source>
        <dbReference type="Proteomes" id="UP001497623"/>
    </source>
</evidence>
<feature type="domain" description="Sushi" evidence="5">
    <location>
        <begin position="186"/>
        <end position="243"/>
    </location>
</feature>
<feature type="disulfide bond" evidence="4">
    <location>
        <begin position="99"/>
        <end position="126"/>
    </location>
</feature>
<reference evidence="6 7" key="1">
    <citation type="submission" date="2024-05" db="EMBL/GenBank/DDBJ databases">
        <authorList>
            <person name="Wallberg A."/>
        </authorList>
    </citation>
    <scope>NUCLEOTIDE SEQUENCE [LARGE SCALE GENOMIC DNA]</scope>
</reference>
<sequence>PPKCVPVSCGEPELPENSIVSGQDFKYRGNITYICISGYNLQGVAMLTCQANGTWSVPPPKCVPVSCGPPSIPPHVIAEYLIPEIGIKNAFGTSIAFNCEEGYELMGGKFQVCESEGLWVGSAPKCVEHLCGSAPVMKYSTVLIDESVRPQSATYTCQRGYNLIGSDTITCKMGKWTKPSFTCELLNCPEPIVPHMGLITVNSSTFGSIANYSCIFGYTLNGNPSVECGSAALWMGDIPKCLPVDCGTP</sequence>
<dbReference type="PANTHER" id="PTHR45656:SF4">
    <property type="entry name" value="PROTEIN CBR-CLEC-78"/>
    <property type="match status" value="1"/>
</dbReference>
<dbReference type="PROSITE" id="PS50923">
    <property type="entry name" value="SUSHI"/>
    <property type="match status" value="4"/>
</dbReference>
<keyword evidence="2" id="KW-0677">Repeat</keyword>
<keyword evidence="1" id="KW-0732">Signal</keyword>
<gene>
    <name evidence="6" type="ORF">MNOR_LOCUS28604</name>
</gene>
<dbReference type="InterPro" id="IPR035976">
    <property type="entry name" value="Sushi/SCR/CCP_sf"/>
</dbReference>
<dbReference type="CDD" id="cd00033">
    <property type="entry name" value="CCP"/>
    <property type="match status" value="4"/>
</dbReference>
<proteinExistence type="predicted"/>
<evidence type="ECO:0000256" key="3">
    <source>
        <dbReference type="ARBA" id="ARBA00023157"/>
    </source>
</evidence>
<keyword evidence="4" id="KW-0768">Sushi</keyword>
<dbReference type="Pfam" id="PF00084">
    <property type="entry name" value="Sushi"/>
    <property type="match status" value="4"/>
</dbReference>
<dbReference type="AlphaFoldDB" id="A0AAV2RVK9"/>
<feature type="disulfide bond" evidence="4">
    <location>
        <begin position="35"/>
        <end position="62"/>
    </location>
</feature>
<dbReference type="Gene3D" id="2.10.70.10">
    <property type="entry name" value="Complement Module, domain 1"/>
    <property type="match status" value="4"/>
</dbReference>